<evidence type="ECO:0000313" key="1">
    <source>
        <dbReference type="EMBL" id="KOA21375.1"/>
    </source>
</evidence>
<gene>
    <name evidence="1" type="ORF">CLHOM_00460</name>
</gene>
<evidence type="ECO:0000313" key="2">
    <source>
        <dbReference type="Proteomes" id="UP000037043"/>
    </source>
</evidence>
<name>A0A0L6ZEH3_9CLOT</name>
<accession>A0A0L6ZEH3</accession>
<dbReference type="RefSeq" id="WP_052219662.1">
    <property type="nucleotide sequence ID" value="NZ_LHUR01000005.1"/>
</dbReference>
<proteinExistence type="predicted"/>
<comment type="caution">
    <text evidence="1">The sequence shown here is derived from an EMBL/GenBank/DDBJ whole genome shotgun (WGS) entry which is preliminary data.</text>
</comment>
<dbReference type="PATRIC" id="fig|1121318.3.peg.45"/>
<sequence length="103" mass="11549">MVKTFDNKTTKEVIEEVKNEKGNNSLKRGVSYMERYRRSKLKCTGSANAFAEGDTFSQSETELNKDSAAAFARAQGSEFALSASLSILKCKCEKKHCCDDWCF</sequence>
<dbReference type="STRING" id="36844.SAMN04488501_105180"/>
<dbReference type="Proteomes" id="UP000037043">
    <property type="component" value="Unassembled WGS sequence"/>
</dbReference>
<protein>
    <submittedName>
        <fullName evidence="1">Uncharacterized protein</fullName>
    </submittedName>
</protein>
<reference evidence="2" key="1">
    <citation type="submission" date="2015-08" db="EMBL/GenBank/DDBJ databases">
        <title>Genome sequence of the strict anaerobe Clostridium homopropionicum LuHBu1 (DSM 5847T).</title>
        <authorList>
            <person name="Poehlein A."/>
            <person name="Beck M."/>
            <person name="Schiel-Bengelsdorf B."/>
            <person name="Bengelsdorf F.R."/>
            <person name="Daniel R."/>
            <person name="Duerre P."/>
        </authorList>
    </citation>
    <scope>NUCLEOTIDE SEQUENCE [LARGE SCALE GENOMIC DNA]</scope>
    <source>
        <strain evidence="2">DSM 5847</strain>
    </source>
</reference>
<organism evidence="1 2">
    <name type="scientific">Clostridium homopropionicum DSM 5847</name>
    <dbReference type="NCBI Taxonomy" id="1121318"/>
    <lineage>
        <taxon>Bacteria</taxon>
        <taxon>Bacillati</taxon>
        <taxon>Bacillota</taxon>
        <taxon>Clostridia</taxon>
        <taxon>Eubacteriales</taxon>
        <taxon>Clostridiaceae</taxon>
        <taxon>Clostridium</taxon>
    </lineage>
</organism>
<dbReference type="AlphaFoldDB" id="A0A0L6ZEH3"/>
<dbReference type="EMBL" id="LHUR01000005">
    <property type="protein sequence ID" value="KOA21375.1"/>
    <property type="molecule type" value="Genomic_DNA"/>
</dbReference>
<keyword evidence="2" id="KW-1185">Reference proteome</keyword>